<feature type="non-terminal residue" evidence="2">
    <location>
        <position position="1"/>
    </location>
</feature>
<reference evidence="2" key="1">
    <citation type="journal article" date="2019" name="Sci. Rep.">
        <title>Draft genome of Tanacetum cinerariifolium, the natural source of mosquito coil.</title>
        <authorList>
            <person name="Yamashiro T."/>
            <person name="Shiraishi A."/>
            <person name="Satake H."/>
            <person name="Nakayama K."/>
        </authorList>
    </citation>
    <scope>NUCLEOTIDE SEQUENCE</scope>
</reference>
<feature type="region of interest" description="Disordered" evidence="1">
    <location>
        <begin position="111"/>
        <end position="145"/>
    </location>
</feature>
<organism evidence="2">
    <name type="scientific">Tanacetum cinerariifolium</name>
    <name type="common">Dalmatian daisy</name>
    <name type="synonym">Chrysanthemum cinerariifolium</name>
    <dbReference type="NCBI Taxonomy" id="118510"/>
    <lineage>
        <taxon>Eukaryota</taxon>
        <taxon>Viridiplantae</taxon>
        <taxon>Streptophyta</taxon>
        <taxon>Embryophyta</taxon>
        <taxon>Tracheophyta</taxon>
        <taxon>Spermatophyta</taxon>
        <taxon>Magnoliopsida</taxon>
        <taxon>eudicotyledons</taxon>
        <taxon>Gunneridae</taxon>
        <taxon>Pentapetalae</taxon>
        <taxon>asterids</taxon>
        <taxon>campanulids</taxon>
        <taxon>Asterales</taxon>
        <taxon>Asteraceae</taxon>
        <taxon>Asteroideae</taxon>
        <taxon>Anthemideae</taxon>
        <taxon>Anthemidinae</taxon>
        <taxon>Tanacetum</taxon>
    </lineage>
</organism>
<keyword evidence="2" id="KW-0548">Nucleotidyltransferase</keyword>
<keyword evidence="2" id="KW-0808">Transferase</keyword>
<feature type="region of interest" description="Disordered" evidence="1">
    <location>
        <begin position="348"/>
        <end position="367"/>
    </location>
</feature>
<evidence type="ECO:0000313" key="2">
    <source>
        <dbReference type="EMBL" id="GEU90832.1"/>
    </source>
</evidence>
<evidence type="ECO:0000256" key="1">
    <source>
        <dbReference type="SAM" id="MobiDB-lite"/>
    </source>
</evidence>
<proteinExistence type="predicted"/>
<name>A0A6L2P0N3_TANCI</name>
<dbReference type="GO" id="GO:0003964">
    <property type="term" value="F:RNA-directed DNA polymerase activity"/>
    <property type="evidence" value="ECO:0007669"/>
    <property type="project" value="UniProtKB-KW"/>
</dbReference>
<dbReference type="EMBL" id="BKCJ010010271">
    <property type="protein sequence ID" value="GEU90832.1"/>
    <property type="molecule type" value="Genomic_DNA"/>
</dbReference>
<accession>A0A6L2P0N3</accession>
<feature type="compositionally biased region" description="Low complexity" evidence="1">
    <location>
        <begin position="135"/>
        <end position="145"/>
    </location>
</feature>
<gene>
    <name evidence="2" type="ORF">Tci_062810</name>
</gene>
<keyword evidence="2" id="KW-0695">RNA-directed DNA polymerase</keyword>
<sequence>KCLLSKQDAKPRLFRWVLLLQEFNIIICDKKGTENLAADHLSRLENPHKDVLENKDINENFPLEILGPTGGQHGANFTAKKVFDAGFFWPTIYWDAHDLVTRCDACQRQGKISQRDEMPQNANQDTSVIRDETSRNISSTSTTESSEVVRQLEMMNKNYSEMIRQIQTIKVVDTKCESCGGPHYFTECLAVGSYTQETAYATTGAYEKPPFLVFPPIPLDISSLEFESSRISFVVPRGAYERPTLLVIPPFPLGISPLNVVLVRDSSALGRAYERIPLHVIPPLPLTIFAVIQDMRYELISLLLSCFYWDGGAGTSFVGYSSNLWVDRFIHGDGKSVCRLGKLSETQTPLKPHRGGGGQTAIHSPPRRQQRLEKATAVVVAPTVVAGVSGGCGGIAVEVVARGVGSGGQRRLVLVEVVEMKVLVASAGGDAGWGGSGGVVMVELHGSGGRRWCSVLVLHVGGSDRSG</sequence>
<comment type="caution">
    <text evidence="2">The sequence shown here is derived from an EMBL/GenBank/DDBJ whole genome shotgun (WGS) entry which is preliminary data.</text>
</comment>
<dbReference type="AlphaFoldDB" id="A0A6L2P0N3"/>
<protein>
    <submittedName>
        <fullName evidence="2">Reverse transcriptase domain-containing protein</fullName>
    </submittedName>
</protein>